<dbReference type="SUPFAM" id="SSF54197">
    <property type="entry name" value="HIT-like"/>
    <property type="match status" value="1"/>
</dbReference>
<dbReference type="InterPro" id="IPR001310">
    <property type="entry name" value="Histidine_triad_HIT"/>
</dbReference>
<evidence type="ECO:0000256" key="2">
    <source>
        <dbReference type="PIRSR" id="PIRSR601310-3"/>
    </source>
</evidence>
<feature type="short sequence motif" description="Histidine triad motif" evidence="2 3">
    <location>
        <begin position="134"/>
        <end position="138"/>
    </location>
</feature>
<feature type="active site" description="Tele-AMP-histidine intermediate" evidence="1">
    <location>
        <position position="136"/>
    </location>
</feature>
<dbReference type="Gene3D" id="3.30.428.10">
    <property type="entry name" value="HIT-like"/>
    <property type="match status" value="1"/>
</dbReference>
<feature type="domain" description="HIT" evidence="4">
    <location>
        <begin position="29"/>
        <end position="149"/>
    </location>
</feature>
<dbReference type="Pfam" id="PF01230">
    <property type="entry name" value="HIT"/>
    <property type="match status" value="1"/>
</dbReference>
<dbReference type="PhylomeDB" id="A0A060T7H1"/>
<protein>
    <submittedName>
        <fullName evidence="5">ARAD1B18964p</fullName>
    </submittedName>
</protein>
<reference evidence="5" key="1">
    <citation type="submission" date="2014-02" db="EMBL/GenBank/DDBJ databases">
        <authorList>
            <person name="Genoscope - CEA"/>
        </authorList>
    </citation>
    <scope>NUCLEOTIDE SEQUENCE</scope>
    <source>
        <strain evidence="5">LS3</strain>
    </source>
</reference>
<accession>A0A060T7H1</accession>
<evidence type="ECO:0000259" key="4">
    <source>
        <dbReference type="PROSITE" id="PS51084"/>
    </source>
</evidence>
<organism evidence="5">
    <name type="scientific">Blastobotrys adeninivorans</name>
    <name type="common">Yeast</name>
    <name type="synonym">Arxula adeninivorans</name>
    <dbReference type="NCBI Taxonomy" id="409370"/>
    <lineage>
        <taxon>Eukaryota</taxon>
        <taxon>Fungi</taxon>
        <taxon>Dikarya</taxon>
        <taxon>Ascomycota</taxon>
        <taxon>Saccharomycotina</taxon>
        <taxon>Dipodascomycetes</taxon>
        <taxon>Dipodascales</taxon>
        <taxon>Trichomonascaceae</taxon>
        <taxon>Blastobotrys</taxon>
    </lineage>
</organism>
<reference evidence="5" key="2">
    <citation type="submission" date="2014-06" db="EMBL/GenBank/DDBJ databases">
        <title>The complete genome of Blastobotrys (Arxula) adeninivorans LS3 - a yeast of biotechnological interest.</title>
        <authorList>
            <person name="Kunze G."/>
            <person name="Gaillardin C."/>
            <person name="Czernicka M."/>
            <person name="Durrens P."/>
            <person name="Martin T."/>
            <person name="Boer E."/>
            <person name="Gabaldon T."/>
            <person name="Cruz J."/>
            <person name="Talla E."/>
            <person name="Marck C."/>
            <person name="Goffeau A."/>
            <person name="Barbe V."/>
            <person name="Baret P."/>
            <person name="Baronian K."/>
            <person name="Beier S."/>
            <person name="Bleykasten C."/>
            <person name="Bode R."/>
            <person name="Casaregola S."/>
            <person name="Despons L."/>
            <person name="Fairhead C."/>
            <person name="Giersberg M."/>
            <person name="Gierski P."/>
            <person name="Hahnel U."/>
            <person name="Hartmann A."/>
            <person name="Jankowska D."/>
            <person name="Jubin C."/>
            <person name="Jung P."/>
            <person name="Lafontaine I."/>
            <person name="Leh-Louis V."/>
            <person name="Lemaire M."/>
            <person name="Marcet-Houben M."/>
            <person name="Mascher M."/>
            <person name="Morel G."/>
            <person name="Richard G.-F."/>
            <person name="Riechen J."/>
            <person name="Sacerdot C."/>
            <person name="Sarkar A."/>
            <person name="Savel G."/>
            <person name="Schacherer J."/>
            <person name="Sherman D."/>
            <person name="Straub M.-L."/>
            <person name="Stein N."/>
            <person name="Thierry A."/>
            <person name="Trautwein-Schult A."/>
            <person name="Westhof E."/>
            <person name="Worch S."/>
            <person name="Dujon B."/>
            <person name="Souciet J.-L."/>
            <person name="Wincker P."/>
            <person name="Scholz U."/>
            <person name="Neuveglise N."/>
        </authorList>
    </citation>
    <scope>NUCLEOTIDE SEQUENCE</scope>
    <source>
        <strain evidence="5">LS3</strain>
    </source>
</reference>
<name>A0A060T7H1_BLAAD</name>
<dbReference type="EMBL" id="HG937692">
    <property type="protein sequence ID" value="CDP36699.1"/>
    <property type="molecule type" value="Genomic_DNA"/>
</dbReference>
<dbReference type="PANTHER" id="PTHR46648">
    <property type="entry name" value="HIT FAMILY PROTEIN 1"/>
    <property type="match status" value="1"/>
</dbReference>
<evidence type="ECO:0000313" key="5">
    <source>
        <dbReference type="EMBL" id="CDP36699.1"/>
    </source>
</evidence>
<dbReference type="InterPro" id="IPR036265">
    <property type="entry name" value="HIT-like_sf"/>
</dbReference>
<evidence type="ECO:0000256" key="3">
    <source>
        <dbReference type="PROSITE-ProRule" id="PRU00464"/>
    </source>
</evidence>
<sequence>MGFYSTLWLYPTSQVLSKGFIVQERMDCPFCTIAEGAKPEARPQPTGESTVFLSTPHVVGFFDIQPLVSAETHVLIIPRKHYETLDELSGDAQTAGALGIALSRAARALKEVFGAKAFNVVQNNGSAAGQVVNHVHFHLVIRPWKRTEKLAQSVGVATELAQKTHLTMAERASYSALVFGRGQRQDLDLGWAQAIIPEITEALDRVSKL</sequence>
<dbReference type="AlphaFoldDB" id="A0A060T7H1"/>
<gene>
    <name evidence="5" type="ORF">GNLVRS02_ARAD1B18964g</name>
</gene>
<dbReference type="PANTHER" id="PTHR46648:SF2">
    <property type="entry name" value="HIT DOMAIN-CONTAINING PROTEIN"/>
    <property type="match status" value="1"/>
</dbReference>
<evidence type="ECO:0000256" key="1">
    <source>
        <dbReference type="PIRSR" id="PIRSR601310-1"/>
    </source>
</evidence>
<dbReference type="GO" id="GO:0009117">
    <property type="term" value="P:nucleotide metabolic process"/>
    <property type="evidence" value="ECO:0007669"/>
    <property type="project" value="TreeGrafter"/>
</dbReference>
<proteinExistence type="predicted"/>
<dbReference type="GO" id="GO:0003824">
    <property type="term" value="F:catalytic activity"/>
    <property type="evidence" value="ECO:0007669"/>
    <property type="project" value="InterPro"/>
</dbReference>
<dbReference type="InterPro" id="IPR011146">
    <property type="entry name" value="HIT-like"/>
</dbReference>
<dbReference type="PROSITE" id="PS51084">
    <property type="entry name" value="HIT_2"/>
    <property type="match status" value="1"/>
</dbReference>